<accession>A0A2A2EV45</accession>
<dbReference type="GO" id="GO:0005524">
    <property type="term" value="F:ATP binding"/>
    <property type="evidence" value="ECO:0007669"/>
    <property type="project" value="UniProtKB-KW"/>
</dbReference>
<dbReference type="OrthoDB" id="341217at2"/>
<dbReference type="SUPFAM" id="SSF52540">
    <property type="entry name" value="P-loop containing nucleoside triphosphate hydrolases"/>
    <property type="match status" value="1"/>
</dbReference>
<evidence type="ECO:0000256" key="4">
    <source>
        <dbReference type="ARBA" id="ARBA00022741"/>
    </source>
</evidence>
<name>A0A2A2EV45_9GAMM</name>
<evidence type="ECO:0000256" key="2">
    <source>
        <dbReference type="ARBA" id="ARBA00005069"/>
    </source>
</evidence>
<organism evidence="8 9">
    <name type="scientific">Halomonas salipaludis</name>
    <dbReference type="NCBI Taxonomy" id="2032625"/>
    <lineage>
        <taxon>Bacteria</taxon>
        <taxon>Pseudomonadati</taxon>
        <taxon>Pseudomonadota</taxon>
        <taxon>Gammaproteobacteria</taxon>
        <taxon>Oceanospirillales</taxon>
        <taxon>Halomonadaceae</taxon>
        <taxon>Halomonas</taxon>
    </lineage>
</organism>
<comment type="pathway">
    <text evidence="2 6">Metabolic intermediate biosynthesis; 5-phospho-alpha-D-ribose 1-diphosphate biosynthesis; 5-phospho-alpha-D-ribose 1-diphosphate from D-ribose 5-phosphate (route II): step 3/3.</text>
</comment>
<evidence type="ECO:0000256" key="3">
    <source>
        <dbReference type="ARBA" id="ARBA00022679"/>
    </source>
</evidence>
<keyword evidence="5 6" id="KW-0067">ATP-binding</keyword>
<keyword evidence="8" id="KW-0418">Kinase</keyword>
<dbReference type="GO" id="GO:0033863">
    <property type="term" value="F:ribose 1,5-bisphosphate phosphokinase activity"/>
    <property type="evidence" value="ECO:0007669"/>
    <property type="project" value="UniProtKB-UniRule"/>
</dbReference>
<evidence type="ECO:0000256" key="6">
    <source>
        <dbReference type="HAMAP-Rule" id="MF_00836"/>
    </source>
</evidence>
<dbReference type="GO" id="GO:0019634">
    <property type="term" value="P:organic phosphonate metabolic process"/>
    <property type="evidence" value="ECO:0007669"/>
    <property type="project" value="UniProtKB-UniRule"/>
</dbReference>
<dbReference type="UniPathway" id="UPA00087">
    <property type="reaction ID" value="UER00175"/>
</dbReference>
<dbReference type="InterPro" id="IPR027417">
    <property type="entry name" value="P-loop_NTPase"/>
</dbReference>
<reference evidence="8 9" key="1">
    <citation type="submission" date="2017-08" db="EMBL/GenBank/DDBJ databases">
        <title>Halomonas alkalisoli sp. nov., isolated from saline alkaline soil.</title>
        <authorList>
            <person name="Wang D."/>
            <person name="Zhang G."/>
        </authorList>
    </citation>
    <scope>NUCLEOTIDE SEQUENCE [LARGE SCALE GENOMIC DNA]</scope>
    <source>
        <strain evidence="8 9">WRN001</strain>
    </source>
</reference>
<evidence type="ECO:0000259" key="7">
    <source>
        <dbReference type="SMART" id="SM00072"/>
    </source>
</evidence>
<dbReference type="InterPro" id="IPR012699">
    <property type="entry name" value="PhnN"/>
</dbReference>
<comment type="caution">
    <text evidence="6">Lacks conserved residue(s) required for the propagation of feature annotation.</text>
</comment>
<dbReference type="SMART" id="SM00072">
    <property type="entry name" value="GuKc"/>
    <property type="match status" value="1"/>
</dbReference>
<dbReference type="GO" id="GO:0006015">
    <property type="term" value="P:5-phosphoribose 1-diphosphate biosynthetic process"/>
    <property type="evidence" value="ECO:0007669"/>
    <property type="project" value="UniProtKB-UniRule"/>
</dbReference>
<dbReference type="AlphaFoldDB" id="A0A2A2EV45"/>
<dbReference type="InterPro" id="IPR008145">
    <property type="entry name" value="GK/Ca_channel_bsu"/>
</dbReference>
<sequence length="186" mass="20695">MAGYGATGRLVYVMGASGVGKDSLLSAARHRHPEWPVAHRYITRASGDSEDCVSLSHAEFAWRRRAGLFCLDWQAHGLDYALGVEVRAWLDRGTTVLVNGSRRALPLAQARFSEYLLPVLVTARPEVLRERLLQRGRESREEVEARLERHRQLGDACPGVPRLDNSGSLESTLMTLEAWLAVECVS</sequence>
<dbReference type="HAMAP" id="MF_00836">
    <property type="entry name" value="PhnN"/>
    <property type="match status" value="1"/>
</dbReference>
<comment type="similarity">
    <text evidence="6">Belongs to the ribose 1,5-bisphosphokinase family.</text>
</comment>
<dbReference type="Gene3D" id="3.40.50.300">
    <property type="entry name" value="P-loop containing nucleotide triphosphate hydrolases"/>
    <property type="match status" value="1"/>
</dbReference>
<evidence type="ECO:0000256" key="5">
    <source>
        <dbReference type="ARBA" id="ARBA00022840"/>
    </source>
</evidence>
<evidence type="ECO:0000313" key="9">
    <source>
        <dbReference type="Proteomes" id="UP000217771"/>
    </source>
</evidence>
<protein>
    <recommendedName>
        <fullName evidence="6">Ribose 1,5-bisphosphate phosphokinase PhnN</fullName>
        <ecNumber evidence="6">2.7.4.23</ecNumber>
    </recommendedName>
    <alternativeName>
        <fullName evidence="6">Ribose 1,5-bisphosphokinase</fullName>
    </alternativeName>
</protein>
<dbReference type="NCBIfam" id="NF007485">
    <property type="entry name" value="PRK10078.1"/>
    <property type="match status" value="1"/>
</dbReference>
<dbReference type="Proteomes" id="UP000217771">
    <property type="component" value="Unassembled WGS sequence"/>
</dbReference>
<keyword evidence="3 6" id="KW-0808">Transferase</keyword>
<keyword evidence="9" id="KW-1185">Reference proteome</keyword>
<feature type="domain" description="Guanylate kinase/L-type calcium channel beta subunit" evidence="7">
    <location>
        <begin position="7"/>
        <end position="184"/>
    </location>
</feature>
<keyword evidence="4 6" id="KW-0547">Nucleotide-binding</keyword>
<evidence type="ECO:0000256" key="1">
    <source>
        <dbReference type="ARBA" id="ARBA00000373"/>
    </source>
</evidence>
<dbReference type="EMBL" id="NSKB01000003">
    <property type="protein sequence ID" value="PAU77291.1"/>
    <property type="molecule type" value="Genomic_DNA"/>
</dbReference>
<comment type="function">
    <text evidence="6">Catalyzes the phosphorylation of ribose 1,5-bisphosphate to 5-phospho-D-ribosyl alpha-1-diphosphate (PRPP).</text>
</comment>
<dbReference type="NCBIfam" id="TIGR02322">
    <property type="entry name" value="phosphon_PhnN"/>
    <property type="match status" value="1"/>
</dbReference>
<evidence type="ECO:0000313" key="8">
    <source>
        <dbReference type="EMBL" id="PAU77291.1"/>
    </source>
</evidence>
<dbReference type="EC" id="2.7.4.23" evidence="6"/>
<proteinExistence type="inferred from homology"/>
<comment type="catalytic activity">
    <reaction evidence="1 6">
        <text>alpha-D-ribose 1,5-bisphosphate + ATP = 5-phospho-alpha-D-ribose 1-diphosphate + ADP</text>
        <dbReference type="Rhea" id="RHEA:20109"/>
        <dbReference type="ChEBI" id="CHEBI:30616"/>
        <dbReference type="ChEBI" id="CHEBI:58017"/>
        <dbReference type="ChEBI" id="CHEBI:68688"/>
        <dbReference type="ChEBI" id="CHEBI:456216"/>
        <dbReference type="EC" id="2.7.4.23"/>
    </reaction>
</comment>
<dbReference type="RefSeq" id="WP_095620463.1">
    <property type="nucleotide sequence ID" value="NZ_NSKB01000003.1"/>
</dbReference>
<gene>
    <name evidence="6" type="primary">phnN</name>
    <name evidence="8" type="ORF">CK498_08600</name>
</gene>
<comment type="caution">
    <text evidence="8">The sequence shown here is derived from an EMBL/GenBank/DDBJ whole genome shotgun (WGS) entry which is preliminary data.</text>
</comment>